<evidence type="ECO:0000313" key="2">
    <source>
        <dbReference type="Proteomes" id="UP000510686"/>
    </source>
</evidence>
<reference evidence="1 2" key="1">
    <citation type="submission" date="2020-07" db="EMBL/GenBank/DDBJ databases">
        <title>Telomere length de novo assembly of all 7 chromosomes of the fungus, Metarhizium brunneum, using a novel assembly pipeline.</title>
        <authorList>
            <person name="Saud z."/>
            <person name="Kortsinoglou A."/>
            <person name="Kouvelis V.N."/>
            <person name="Butt T.M."/>
        </authorList>
    </citation>
    <scope>NUCLEOTIDE SEQUENCE [LARGE SCALE GENOMIC DNA]</scope>
    <source>
        <strain evidence="1 2">4556</strain>
    </source>
</reference>
<sequence>MILTQISESKLSTRYIPTSQFQDSQIEPCSGLDKDAYFKSGVPYILARTGSPSQHIPTPVVQQSLDRDVSAALRRNEAKPGTASFTAFVPEQDAALIVWNMAEVSKRRQTKCHANSKDITNAHELQALFTPREMVYTFRTFAASDPRDKIFAFYRVLNLSSEVRWQAITIRRWRRCTRGQRGR</sequence>
<evidence type="ECO:0000313" key="1">
    <source>
        <dbReference type="EMBL" id="QLI67692.1"/>
    </source>
</evidence>
<dbReference type="AlphaFoldDB" id="A0A7D5UWX7"/>
<accession>A0A7D5UWX7</accession>
<dbReference type="KEGG" id="mbrn:90967761"/>
<name>A0A7D5UWX7_9HYPO</name>
<proteinExistence type="predicted"/>
<dbReference type="RefSeq" id="XP_065986429.1">
    <property type="nucleotide sequence ID" value="XM_066130512.1"/>
</dbReference>
<dbReference type="GeneID" id="90967761"/>
<organism evidence="1 2">
    <name type="scientific">Metarhizium brunneum</name>
    <dbReference type="NCBI Taxonomy" id="500148"/>
    <lineage>
        <taxon>Eukaryota</taxon>
        <taxon>Fungi</taxon>
        <taxon>Dikarya</taxon>
        <taxon>Ascomycota</taxon>
        <taxon>Pezizomycotina</taxon>
        <taxon>Sordariomycetes</taxon>
        <taxon>Hypocreomycetidae</taxon>
        <taxon>Hypocreales</taxon>
        <taxon>Clavicipitaceae</taxon>
        <taxon>Metarhizium</taxon>
    </lineage>
</organism>
<dbReference type="OrthoDB" id="4939761at2759"/>
<protein>
    <submittedName>
        <fullName evidence="1">Uncharacterized protein</fullName>
    </submittedName>
</protein>
<keyword evidence="2" id="KW-1185">Reference proteome</keyword>
<dbReference type="Proteomes" id="UP000510686">
    <property type="component" value="Chromosome 2"/>
</dbReference>
<gene>
    <name evidence="1" type="ORF">G6M90_00g051450</name>
</gene>
<dbReference type="EMBL" id="CP058933">
    <property type="protein sequence ID" value="QLI67692.1"/>
    <property type="molecule type" value="Genomic_DNA"/>
</dbReference>